<protein>
    <submittedName>
        <fullName evidence="8">Two component transcriptional regulator, winged helix family</fullName>
    </submittedName>
</protein>
<gene>
    <name evidence="8" type="ORF">SPPYR_3950</name>
</gene>
<dbReference type="InterPro" id="IPR016032">
    <property type="entry name" value="Sig_transdc_resp-reg_C-effctor"/>
</dbReference>
<dbReference type="GO" id="GO:0005829">
    <property type="term" value="C:cytosol"/>
    <property type="evidence" value="ECO:0007669"/>
    <property type="project" value="TreeGrafter"/>
</dbReference>
<evidence type="ECO:0000259" key="7">
    <source>
        <dbReference type="PROSITE" id="PS51755"/>
    </source>
</evidence>
<dbReference type="Gene3D" id="3.40.50.2300">
    <property type="match status" value="1"/>
</dbReference>
<evidence type="ECO:0000256" key="3">
    <source>
        <dbReference type="ARBA" id="ARBA00023125"/>
    </source>
</evidence>
<dbReference type="PANTHER" id="PTHR48111:SF40">
    <property type="entry name" value="PHOSPHATE REGULON TRANSCRIPTIONAL REGULATORY PROTEIN PHOB"/>
    <property type="match status" value="1"/>
</dbReference>
<reference evidence="8" key="1">
    <citation type="submission" date="2016-03" db="EMBL/GenBank/DDBJ databases">
        <authorList>
            <person name="Ploux O."/>
        </authorList>
    </citation>
    <scope>NUCLEOTIDE SEQUENCE</scope>
    <source>
        <strain evidence="8">UC10</strain>
    </source>
</reference>
<evidence type="ECO:0000256" key="5">
    <source>
        <dbReference type="PROSITE-ProRule" id="PRU01091"/>
    </source>
</evidence>
<dbReference type="Gene3D" id="6.10.250.690">
    <property type="match status" value="1"/>
</dbReference>
<dbReference type="Pfam" id="PF00072">
    <property type="entry name" value="Response_reg"/>
    <property type="match status" value="1"/>
</dbReference>
<proteinExistence type="predicted"/>
<dbReference type="AlphaFoldDB" id="A0A1Y5Q2M3"/>
<name>A0A1Y5Q2M3_9SPHN</name>
<dbReference type="CDD" id="cd17574">
    <property type="entry name" value="REC_OmpR"/>
    <property type="match status" value="1"/>
</dbReference>
<keyword evidence="3 5" id="KW-0238">DNA-binding</keyword>
<evidence type="ECO:0000256" key="2">
    <source>
        <dbReference type="ARBA" id="ARBA00023012"/>
    </source>
</evidence>
<dbReference type="EMBL" id="LT598653">
    <property type="protein sequence ID" value="SBV35065.1"/>
    <property type="molecule type" value="Genomic_DNA"/>
</dbReference>
<evidence type="ECO:0000256" key="1">
    <source>
        <dbReference type="ARBA" id="ARBA00022553"/>
    </source>
</evidence>
<dbReference type="SMART" id="SM00448">
    <property type="entry name" value="REC"/>
    <property type="match status" value="1"/>
</dbReference>
<evidence type="ECO:0000313" key="8">
    <source>
        <dbReference type="EMBL" id="SBV35065.1"/>
    </source>
</evidence>
<dbReference type="GO" id="GO:0000976">
    <property type="term" value="F:transcription cis-regulatory region binding"/>
    <property type="evidence" value="ECO:0007669"/>
    <property type="project" value="TreeGrafter"/>
</dbReference>
<dbReference type="InterPro" id="IPR039420">
    <property type="entry name" value="WalR-like"/>
</dbReference>
<sequence>MRIAILEDDREVSEEIASTLDQNGHNCTCFDRGQKLINRLKHDTFDVLLIDWNLPDFDGLRIIGWVKENVKRAPPMIVLTSRTADEDIVAALEAGADDYVIKPPLAPILLARISAVCRRTYPEPPASGVEMHGEYIFNTFSETVLLRGEAIPLTKKEFGIALILFRNIHRTLSREYLFQTLWGASPELQTRTLDAHVSKVRNKLNLRAANGYRLSPIYAFGYRLEKLI</sequence>
<dbReference type="SUPFAM" id="SSF52172">
    <property type="entry name" value="CheY-like"/>
    <property type="match status" value="1"/>
</dbReference>
<feature type="domain" description="OmpR/PhoB-type" evidence="7">
    <location>
        <begin position="126"/>
        <end position="226"/>
    </location>
</feature>
<dbReference type="PROSITE" id="PS50110">
    <property type="entry name" value="RESPONSE_REGULATORY"/>
    <property type="match status" value="1"/>
</dbReference>
<dbReference type="InterPro" id="IPR036388">
    <property type="entry name" value="WH-like_DNA-bd_sf"/>
</dbReference>
<feature type="DNA-binding region" description="OmpR/PhoB-type" evidence="5">
    <location>
        <begin position="126"/>
        <end position="226"/>
    </location>
</feature>
<dbReference type="GO" id="GO:0006355">
    <property type="term" value="P:regulation of DNA-templated transcription"/>
    <property type="evidence" value="ECO:0007669"/>
    <property type="project" value="InterPro"/>
</dbReference>
<dbReference type="SUPFAM" id="SSF46894">
    <property type="entry name" value="C-terminal effector domain of the bipartite response regulators"/>
    <property type="match status" value="1"/>
</dbReference>
<dbReference type="GO" id="GO:0032993">
    <property type="term" value="C:protein-DNA complex"/>
    <property type="evidence" value="ECO:0007669"/>
    <property type="project" value="TreeGrafter"/>
</dbReference>
<dbReference type="CDD" id="cd00383">
    <property type="entry name" value="trans_reg_C"/>
    <property type="match status" value="1"/>
</dbReference>
<dbReference type="Gene3D" id="1.10.10.10">
    <property type="entry name" value="Winged helix-like DNA-binding domain superfamily/Winged helix DNA-binding domain"/>
    <property type="match status" value="1"/>
</dbReference>
<dbReference type="InterPro" id="IPR001867">
    <property type="entry name" value="OmpR/PhoB-type_DNA-bd"/>
</dbReference>
<keyword evidence="1 4" id="KW-0597">Phosphoprotein</keyword>
<dbReference type="PANTHER" id="PTHR48111">
    <property type="entry name" value="REGULATOR OF RPOS"/>
    <property type="match status" value="1"/>
</dbReference>
<accession>A0A1Y5Q2M3</accession>
<keyword evidence="2" id="KW-0902">Two-component regulatory system</keyword>
<dbReference type="InterPro" id="IPR011006">
    <property type="entry name" value="CheY-like_superfamily"/>
</dbReference>
<dbReference type="InterPro" id="IPR001789">
    <property type="entry name" value="Sig_transdc_resp-reg_receiver"/>
</dbReference>
<dbReference type="KEGG" id="sphu:SPPYR_3950"/>
<dbReference type="RefSeq" id="WP_295322291.1">
    <property type="nucleotide sequence ID" value="NZ_LT598653.1"/>
</dbReference>
<feature type="modified residue" description="4-aspartylphosphate" evidence="4">
    <location>
        <position position="51"/>
    </location>
</feature>
<organism evidence="8">
    <name type="scientific">uncultured Sphingopyxis sp</name>
    <dbReference type="NCBI Taxonomy" id="310581"/>
    <lineage>
        <taxon>Bacteria</taxon>
        <taxon>Pseudomonadati</taxon>
        <taxon>Pseudomonadota</taxon>
        <taxon>Alphaproteobacteria</taxon>
        <taxon>Sphingomonadales</taxon>
        <taxon>Sphingomonadaceae</taxon>
        <taxon>Sphingopyxis</taxon>
        <taxon>environmental samples</taxon>
    </lineage>
</organism>
<dbReference type="GO" id="GO:0000156">
    <property type="term" value="F:phosphorelay response regulator activity"/>
    <property type="evidence" value="ECO:0007669"/>
    <property type="project" value="TreeGrafter"/>
</dbReference>
<feature type="domain" description="Response regulatory" evidence="6">
    <location>
        <begin position="2"/>
        <end position="117"/>
    </location>
</feature>
<dbReference type="PROSITE" id="PS51755">
    <property type="entry name" value="OMPR_PHOB"/>
    <property type="match status" value="1"/>
</dbReference>
<evidence type="ECO:0000259" key="6">
    <source>
        <dbReference type="PROSITE" id="PS50110"/>
    </source>
</evidence>
<dbReference type="SMART" id="SM00862">
    <property type="entry name" value="Trans_reg_C"/>
    <property type="match status" value="1"/>
</dbReference>
<dbReference type="Pfam" id="PF00486">
    <property type="entry name" value="Trans_reg_C"/>
    <property type="match status" value="1"/>
</dbReference>
<evidence type="ECO:0000256" key="4">
    <source>
        <dbReference type="PROSITE-ProRule" id="PRU00169"/>
    </source>
</evidence>